<organism evidence="2">
    <name type="scientific">Cladocopium goreaui</name>
    <dbReference type="NCBI Taxonomy" id="2562237"/>
    <lineage>
        <taxon>Eukaryota</taxon>
        <taxon>Sar</taxon>
        <taxon>Alveolata</taxon>
        <taxon>Dinophyceae</taxon>
        <taxon>Suessiales</taxon>
        <taxon>Symbiodiniaceae</taxon>
        <taxon>Cladocopium</taxon>
    </lineage>
</organism>
<dbReference type="OrthoDB" id="6359943at2759"/>
<proteinExistence type="predicted"/>
<dbReference type="SMART" id="SM00225">
    <property type="entry name" value="BTB"/>
    <property type="match status" value="1"/>
</dbReference>
<dbReference type="InterPro" id="IPR000210">
    <property type="entry name" value="BTB/POZ_dom"/>
</dbReference>
<dbReference type="SUPFAM" id="SSF54695">
    <property type="entry name" value="POZ domain"/>
    <property type="match status" value="1"/>
</dbReference>
<accession>A0A9P1DL15</accession>
<dbReference type="EMBL" id="CAMXCT020005335">
    <property type="protein sequence ID" value="CAL1165471.1"/>
    <property type="molecule type" value="Genomic_DNA"/>
</dbReference>
<gene>
    <name evidence="2" type="ORF">C1SCF055_LOCUS37194</name>
</gene>
<dbReference type="EMBL" id="CAMXCT010005335">
    <property type="protein sequence ID" value="CAI4012096.1"/>
    <property type="molecule type" value="Genomic_DNA"/>
</dbReference>
<protein>
    <submittedName>
        <fullName evidence="3">BTB/POZ and TAZ domain-containing protein 4</fullName>
    </submittedName>
</protein>
<evidence type="ECO:0000313" key="3">
    <source>
        <dbReference type="EMBL" id="CAL4799408.1"/>
    </source>
</evidence>
<feature type="domain" description="BTB" evidence="1">
    <location>
        <begin position="170"/>
        <end position="230"/>
    </location>
</feature>
<dbReference type="Proteomes" id="UP001152797">
    <property type="component" value="Unassembled WGS sequence"/>
</dbReference>
<dbReference type="Gene3D" id="3.30.710.10">
    <property type="entry name" value="Potassium Channel Kv1.1, Chain A"/>
    <property type="match status" value="1"/>
</dbReference>
<dbReference type="PROSITE" id="PS50097">
    <property type="entry name" value="BTB"/>
    <property type="match status" value="1"/>
</dbReference>
<dbReference type="PANTHER" id="PTHR46672">
    <property type="entry name" value="OS08G0495500 PROTEIN-RELATED"/>
    <property type="match status" value="1"/>
</dbReference>
<reference evidence="3 4" key="2">
    <citation type="submission" date="2024-05" db="EMBL/GenBank/DDBJ databases">
        <authorList>
            <person name="Chen Y."/>
            <person name="Shah S."/>
            <person name="Dougan E. K."/>
            <person name="Thang M."/>
            <person name="Chan C."/>
        </authorList>
    </citation>
    <scope>NUCLEOTIDE SEQUENCE [LARGE SCALE GENOMIC DNA]</scope>
</reference>
<evidence type="ECO:0000259" key="1">
    <source>
        <dbReference type="PROSITE" id="PS50097"/>
    </source>
</evidence>
<evidence type="ECO:0000313" key="2">
    <source>
        <dbReference type="EMBL" id="CAI4012096.1"/>
    </source>
</evidence>
<dbReference type="EMBL" id="CAMXCT030005335">
    <property type="protein sequence ID" value="CAL4799408.1"/>
    <property type="molecule type" value="Genomic_DNA"/>
</dbReference>
<dbReference type="AlphaFoldDB" id="A0A9P1DL15"/>
<evidence type="ECO:0000313" key="4">
    <source>
        <dbReference type="Proteomes" id="UP001152797"/>
    </source>
</evidence>
<reference evidence="2" key="1">
    <citation type="submission" date="2022-10" db="EMBL/GenBank/DDBJ databases">
        <authorList>
            <person name="Chen Y."/>
            <person name="Dougan E. K."/>
            <person name="Chan C."/>
            <person name="Rhodes N."/>
            <person name="Thang M."/>
        </authorList>
    </citation>
    <scope>NUCLEOTIDE SEQUENCE</scope>
</reference>
<sequence>MSSDYLELFWTLLDLSKYDEVRSSIPKNFSWNILHPQEKTTILVRACRFPVDGRNEDQILDLLEWLIKSGASTSQKCGNSTISSQLWKTNDKANTTISVDYRGHSLMSYINAWREALHGKPEWKHRFDFLAKVIDRIAKASGQLQRGNRSAVHEGIVDMWEKFLHAKDSHDLDIEAADGHVTAHTHMLMEASPVVQAMLASPMQERQTKRIRLKDTSCSAVTLFLETLYTCSSQGDPDYQTALSALDLAHRWQVDVVVEVLADFIEGLIAEASFAAIAEHAALKGLDQLKKACQRFGSENAAIQDQLGKGKFPKVVQDLFREKATTQPVKKRKCF</sequence>
<dbReference type="CDD" id="cd18186">
    <property type="entry name" value="BTB_POZ_ZBTB_KLHL-like"/>
    <property type="match status" value="1"/>
</dbReference>
<dbReference type="Pfam" id="PF00651">
    <property type="entry name" value="BTB"/>
    <property type="match status" value="1"/>
</dbReference>
<comment type="caution">
    <text evidence="2">The sequence shown here is derived from an EMBL/GenBank/DDBJ whole genome shotgun (WGS) entry which is preliminary data.</text>
</comment>
<dbReference type="InterPro" id="IPR044714">
    <property type="entry name" value="AtSIBP1-like"/>
</dbReference>
<name>A0A9P1DL15_9DINO</name>
<dbReference type="InterPro" id="IPR011333">
    <property type="entry name" value="SKP1/BTB/POZ_sf"/>
</dbReference>
<keyword evidence="4" id="KW-1185">Reference proteome</keyword>